<dbReference type="OrthoDB" id="2744793at2759"/>
<feature type="transmembrane region" description="Helical" evidence="2">
    <location>
        <begin position="56"/>
        <end position="77"/>
    </location>
</feature>
<feature type="region of interest" description="Disordered" evidence="1">
    <location>
        <begin position="398"/>
        <end position="422"/>
    </location>
</feature>
<evidence type="ECO:0000313" key="4">
    <source>
        <dbReference type="Proteomes" id="UP000565441"/>
    </source>
</evidence>
<feature type="region of interest" description="Disordered" evidence="1">
    <location>
        <begin position="363"/>
        <end position="385"/>
    </location>
</feature>
<evidence type="ECO:0000256" key="2">
    <source>
        <dbReference type="SAM" id="Phobius"/>
    </source>
</evidence>
<keyword evidence="2" id="KW-0472">Membrane</keyword>
<protein>
    <submittedName>
        <fullName evidence="3">Uncharacterized protein</fullName>
    </submittedName>
</protein>
<keyword evidence="2" id="KW-0812">Transmembrane</keyword>
<feature type="transmembrane region" description="Helical" evidence="2">
    <location>
        <begin position="144"/>
        <end position="166"/>
    </location>
</feature>
<sequence>MTPDEETLLRNIGVLLLGDLAGFTAMTLVYGVFVLLFSISTHKILKRGIKSNPNFLLFLTSLLTFLISTLYWSAYLASFATLVREMLVNTDIGPLDTGGSFDGIDSKVLRFSRIQNWTATVLPMISDAVVVWRAWEICSDRRWIIFGPIVLLIGTVGAGLGYLGVVSSEPLNIVGGLGGTPTWKNTFISFLTFSLVVNVVSTAFIIYKLWYSRRVPTAVPSAAAGKKISKSQVVTIVLIDSGLLYAATQVVNFVLELVKPIPNSSLYFSERVITSMYTLSTVRPSLSRTFTFIPGSLTAPPLLQAMHPTTVALLVITQHSIINIFGFGPPPVQNEKPAAVSGSAGGGGARPATAGHLSFARPTTLLSGTNNTAPSADQSSASAVSSIFDGRSEKGAILQDDAFIDDDDRVMDEKKQTRTAPF</sequence>
<organism evidence="3 4">
    <name type="scientific">Tricholomella constricta</name>
    <dbReference type="NCBI Taxonomy" id="117010"/>
    <lineage>
        <taxon>Eukaryota</taxon>
        <taxon>Fungi</taxon>
        <taxon>Dikarya</taxon>
        <taxon>Basidiomycota</taxon>
        <taxon>Agaricomycotina</taxon>
        <taxon>Agaricomycetes</taxon>
        <taxon>Agaricomycetidae</taxon>
        <taxon>Agaricales</taxon>
        <taxon>Tricholomatineae</taxon>
        <taxon>Lyophyllaceae</taxon>
        <taxon>Tricholomella</taxon>
    </lineage>
</organism>
<comment type="caution">
    <text evidence="3">The sequence shown here is derived from an EMBL/GenBank/DDBJ whole genome shotgun (WGS) entry which is preliminary data.</text>
</comment>
<evidence type="ECO:0000313" key="3">
    <source>
        <dbReference type="EMBL" id="KAF5378826.1"/>
    </source>
</evidence>
<name>A0A8H5H8C3_9AGAR</name>
<evidence type="ECO:0000256" key="1">
    <source>
        <dbReference type="SAM" id="MobiDB-lite"/>
    </source>
</evidence>
<dbReference type="Proteomes" id="UP000565441">
    <property type="component" value="Unassembled WGS sequence"/>
</dbReference>
<dbReference type="EMBL" id="JAACJP010000018">
    <property type="protein sequence ID" value="KAF5378826.1"/>
    <property type="molecule type" value="Genomic_DNA"/>
</dbReference>
<feature type="transmembrane region" description="Helical" evidence="2">
    <location>
        <begin position="186"/>
        <end position="207"/>
    </location>
</feature>
<accession>A0A8H5H8C3</accession>
<keyword evidence="2" id="KW-1133">Transmembrane helix</keyword>
<keyword evidence="4" id="KW-1185">Reference proteome</keyword>
<feature type="compositionally biased region" description="Low complexity" evidence="1">
    <location>
        <begin position="373"/>
        <end position="385"/>
    </location>
</feature>
<dbReference type="AlphaFoldDB" id="A0A8H5H8C3"/>
<reference evidence="3 4" key="1">
    <citation type="journal article" date="2020" name="ISME J.">
        <title>Uncovering the hidden diversity of litter-decomposition mechanisms in mushroom-forming fungi.</title>
        <authorList>
            <person name="Floudas D."/>
            <person name="Bentzer J."/>
            <person name="Ahren D."/>
            <person name="Johansson T."/>
            <person name="Persson P."/>
            <person name="Tunlid A."/>
        </authorList>
    </citation>
    <scope>NUCLEOTIDE SEQUENCE [LARGE SCALE GENOMIC DNA]</scope>
    <source>
        <strain evidence="3 4">CBS 661.87</strain>
    </source>
</reference>
<feature type="transmembrane region" description="Helical" evidence="2">
    <location>
        <begin position="12"/>
        <end position="36"/>
    </location>
</feature>
<proteinExistence type="predicted"/>
<gene>
    <name evidence="3" type="ORF">D9615_006842</name>
</gene>